<organism evidence="1 2">
    <name type="scientific">Cellulomonas hominis</name>
    <dbReference type="NCBI Taxonomy" id="156981"/>
    <lineage>
        <taxon>Bacteria</taxon>
        <taxon>Bacillati</taxon>
        <taxon>Actinomycetota</taxon>
        <taxon>Actinomycetes</taxon>
        <taxon>Micrococcales</taxon>
        <taxon>Cellulomonadaceae</taxon>
        <taxon>Cellulomonas</taxon>
    </lineage>
</organism>
<protein>
    <submittedName>
        <fullName evidence="1">Uncharacterized protein</fullName>
    </submittedName>
</protein>
<dbReference type="EMBL" id="BJVQ01000047">
    <property type="protein sequence ID" value="GEL47763.1"/>
    <property type="molecule type" value="Genomic_DNA"/>
</dbReference>
<name>A0A511FEX7_9CELL</name>
<comment type="caution">
    <text evidence="1">The sequence shown here is derived from an EMBL/GenBank/DDBJ whole genome shotgun (WGS) entry which is preliminary data.</text>
</comment>
<proteinExistence type="predicted"/>
<evidence type="ECO:0000313" key="2">
    <source>
        <dbReference type="Proteomes" id="UP000321723"/>
    </source>
</evidence>
<evidence type="ECO:0000313" key="1">
    <source>
        <dbReference type="EMBL" id="GEL47763.1"/>
    </source>
</evidence>
<dbReference type="Proteomes" id="UP000321723">
    <property type="component" value="Unassembled WGS sequence"/>
</dbReference>
<dbReference type="AlphaFoldDB" id="A0A511FEX7"/>
<accession>A0A511FEX7</accession>
<sequence>MGQAPGNGVACNALTAAAPTPTFVGFEGFDDATGQHCPVGLESLAGHDEAELVETAEGGQIGGVEPCIRAH</sequence>
<gene>
    <name evidence="1" type="ORF">CHO01_28790</name>
</gene>
<keyword evidence="2" id="KW-1185">Reference proteome</keyword>
<reference evidence="1 2" key="1">
    <citation type="submission" date="2019-07" db="EMBL/GenBank/DDBJ databases">
        <title>Whole genome shotgun sequence of Cellulomonas hominis NBRC 16055.</title>
        <authorList>
            <person name="Hosoyama A."/>
            <person name="Uohara A."/>
            <person name="Ohji S."/>
            <person name="Ichikawa N."/>
        </authorList>
    </citation>
    <scope>NUCLEOTIDE SEQUENCE [LARGE SCALE GENOMIC DNA]</scope>
    <source>
        <strain evidence="1 2">NBRC 16055</strain>
    </source>
</reference>